<sequence length="288" mass="32582">MSLKAIGKVSNFADEKTMQLLALWKESVSIVELEDTDAENFIYEDYSHYIIIHDPLDMEFPEKRDEWNKRFCGDAGVSVVELIKVNEKQIYLKGLFAMNHASVYGIVPYTSFDNPDADFPPAGMEILKKQTMEVAMPQANGKSILDVGCGVGSLTLQMARMNPESQVMGIDLLEKTMEQCRLNAIAYDIKNAEFKAESVYELPFDNESYETVTCFFMLHHLDDIPKALSEVRRVVSKNGTVLAVEPLDHHHGTERGIQDWVDHFEKAGFSVETQQISRAVFIKAEVNC</sequence>
<evidence type="ECO:0000259" key="1">
    <source>
        <dbReference type="Pfam" id="PF13649"/>
    </source>
</evidence>
<evidence type="ECO:0000313" key="3">
    <source>
        <dbReference type="Proteomes" id="UP000199259"/>
    </source>
</evidence>
<keyword evidence="2" id="KW-0808">Transferase</keyword>
<dbReference type="Proteomes" id="UP000199259">
    <property type="component" value="Unassembled WGS sequence"/>
</dbReference>
<dbReference type="InterPro" id="IPR029063">
    <property type="entry name" value="SAM-dependent_MTases_sf"/>
</dbReference>
<dbReference type="PANTHER" id="PTHR45128">
    <property type="entry name" value="METHYLTRANSFERASE TYPE 11"/>
    <property type="match status" value="1"/>
</dbReference>
<evidence type="ECO:0000313" key="2">
    <source>
        <dbReference type="EMBL" id="SDG01520.1"/>
    </source>
</evidence>
<dbReference type="GO" id="GO:0008168">
    <property type="term" value="F:methyltransferase activity"/>
    <property type="evidence" value="ECO:0007669"/>
    <property type="project" value="UniProtKB-KW"/>
</dbReference>
<dbReference type="Pfam" id="PF13649">
    <property type="entry name" value="Methyltransf_25"/>
    <property type="match status" value="1"/>
</dbReference>
<organism evidence="2 3">
    <name type="scientific">Methanolobus vulcani</name>
    <dbReference type="NCBI Taxonomy" id="38026"/>
    <lineage>
        <taxon>Archaea</taxon>
        <taxon>Methanobacteriati</taxon>
        <taxon>Methanobacteriota</taxon>
        <taxon>Stenosarchaea group</taxon>
        <taxon>Methanomicrobia</taxon>
        <taxon>Methanosarcinales</taxon>
        <taxon>Methanosarcinaceae</taxon>
        <taxon>Methanolobus</taxon>
    </lineage>
</organism>
<comment type="caution">
    <text evidence="2">The sequence shown here is derived from an EMBL/GenBank/DDBJ whole genome shotgun (WGS) entry which is preliminary data.</text>
</comment>
<accession>A0A7Z7B2F4</accession>
<name>A0A7Z7B2F4_9EURY</name>
<keyword evidence="3" id="KW-1185">Reference proteome</keyword>
<dbReference type="EMBL" id="FNCA01000006">
    <property type="protein sequence ID" value="SDG01520.1"/>
    <property type="molecule type" value="Genomic_DNA"/>
</dbReference>
<feature type="domain" description="Methyltransferase" evidence="1">
    <location>
        <begin position="144"/>
        <end position="239"/>
    </location>
</feature>
<dbReference type="RefSeq" id="WP_091710242.1">
    <property type="nucleotide sequence ID" value="NZ_FNCA01000006.1"/>
</dbReference>
<dbReference type="InterPro" id="IPR041698">
    <property type="entry name" value="Methyltransf_25"/>
</dbReference>
<dbReference type="PANTHER" id="PTHR45128:SF2">
    <property type="entry name" value="METHYLTRANSFERASE DOMAIN-CONTAINING PROTEIN"/>
    <property type="match status" value="1"/>
</dbReference>
<dbReference type="AlphaFoldDB" id="A0A7Z7B2F4"/>
<protein>
    <submittedName>
        <fullName evidence="2">Methyltransferase domain-containing protein</fullName>
    </submittedName>
</protein>
<dbReference type="OrthoDB" id="147504at2157"/>
<dbReference type="InterPro" id="IPR053173">
    <property type="entry name" value="SAM-binding_MTase"/>
</dbReference>
<keyword evidence="2" id="KW-0489">Methyltransferase</keyword>
<gene>
    <name evidence="2" type="ORF">SAMN04488589_1922</name>
</gene>
<dbReference type="Gene3D" id="3.40.50.150">
    <property type="entry name" value="Vaccinia Virus protein VP39"/>
    <property type="match status" value="1"/>
</dbReference>
<reference evidence="2 3" key="1">
    <citation type="submission" date="2016-10" db="EMBL/GenBank/DDBJ databases">
        <authorList>
            <person name="Varghese N."/>
            <person name="Submissions S."/>
        </authorList>
    </citation>
    <scope>NUCLEOTIDE SEQUENCE [LARGE SCALE GENOMIC DNA]</scope>
    <source>
        <strain evidence="2 3">PL 12/M</strain>
    </source>
</reference>
<dbReference type="CDD" id="cd02440">
    <property type="entry name" value="AdoMet_MTases"/>
    <property type="match status" value="1"/>
</dbReference>
<proteinExistence type="predicted"/>
<dbReference type="SUPFAM" id="SSF53335">
    <property type="entry name" value="S-adenosyl-L-methionine-dependent methyltransferases"/>
    <property type="match status" value="1"/>
</dbReference>
<dbReference type="GO" id="GO:0032259">
    <property type="term" value="P:methylation"/>
    <property type="evidence" value="ECO:0007669"/>
    <property type="project" value="UniProtKB-KW"/>
</dbReference>